<organism evidence="1">
    <name type="scientific">Rhizophora mucronata</name>
    <name type="common">Asiatic mangrove</name>
    <dbReference type="NCBI Taxonomy" id="61149"/>
    <lineage>
        <taxon>Eukaryota</taxon>
        <taxon>Viridiplantae</taxon>
        <taxon>Streptophyta</taxon>
        <taxon>Embryophyta</taxon>
        <taxon>Tracheophyta</taxon>
        <taxon>Spermatophyta</taxon>
        <taxon>Magnoliopsida</taxon>
        <taxon>eudicotyledons</taxon>
        <taxon>Gunneridae</taxon>
        <taxon>Pentapetalae</taxon>
        <taxon>rosids</taxon>
        <taxon>fabids</taxon>
        <taxon>Malpighiales</taxon>
        <taxon>Rhizophoraceae</taxon>
        <taxon>Rhizophora</taxon>
    </lineage>
</organism>
<dbReference type="AlphaFoldDB" id="A0A2P2IT40"/>
<evidence type="ECO:0000313" key="1">
    <source>
        <dbReference type="EMBL" id="MBW84395.1"/>
    </source>
</evidence>
<proteinExistence type="predicted"/>
<accession>A0A2P2IT40</accession>
<reference evidence="1" key="1">
    <citation type="submission" date="2018-02" db="EMBL/GenBank/DDBJ databases">
        <title>Rhizophora mucronata_Transcriptome.</title>
        <authorList>
            <person name="Meera S.P."/>
            <person name="Sreeshan A."/>
            <person name="Augustine A."/>
        </authorList>
    </citation>
    <scope>NUCLEOTIDE SEQUENCE</scope>
    <source>
        <tissue evidence="1">Leaf</tissue>
    </source>
</reference>
<protein>
    <submittedName>
        <fullName evidence="1">Uncharacterized protein</fullName>
    </submittedName>
</protein>
<name>A0A2P2IT40_RHIMU</name>
<sequence length="35" mass="4267">MTEENSLAPLLRFRRARNGRDPNRLLLEPIFRERE</sequence>
<dbReference type="EMBL" id="GGEC01003912">
    <property type="protein sequence ID" value="MBW84395.1"/>
    <property type="molecule type" value="Transcribed_RNA"/>
</dbReference>